<dbReference type="EMBL" id="LQYT01000130">
    <property type="protein sequence ID" value="KYD09410.1"/>
    <property type="molecule type" value="Genomic_DNA"/>
</dbReference>
<evidence type="ECO:0000256" key="3">
    <source>
        <dbReference type="ARBA" id="ARBA00021717"/>
    </source>
</evidence>
<keyword evidence="4 10" id="KW-1003">Cell membrane</keyword>
<evidence type="ECO:0000256" key="7">
    <source>
        <dbReference type="ARBA" id="ARBA00023136"/>
    </source>
</evidence>
<dbReference type="InterPro" id="IPR006303">
    <property type="entry name" value="FliR"/>
</dbReference>
<evidence type="ECO:0000256" key="6">
    <source>
        <dbReference type="ARBA" id="ARBA00022989"/>
    </source>
</evidence>
<evidence type="ECO:0000256" key="5">
    <source>
        <dbReference type="ARBA" id="ARBA00022692"/>
    </source>
</evidence>
<organism evidence="11 13">
    <name type="scientific">Caldibacillus debilis</name>
    <dbReference type="NCBI Taxonomy" id="301148"/>
    <lineage>
        <taxon>Bacteria</taxon>
        <taxon>Bacillati</taxon>
        <taxon>Bacillota</taxon>
        <taxon>Bacilli</taxon>
        <taxon>Bacillales</taxon>
        <taxon>Bacillaceae</taxon>
        <taxon>Caldibacillus</taxon>
    </lineage>
</organism>
<keyword evidence="7 10" id="KW-0472">Membrane</keyword>
<comment type="function">
    <text evidence="1 10">Role in flagellar biosynthesis.</text>
</comment>
<keyword evidence="6 10" id="KW-1133">Transmembrane helix</keyword>
<evidence type="ECO:0000256" key="9">
    <source>
        <dbReference type="NCBIfam" id="TIGR01400"/>
    </source>
</evidence>
<evidence type="ECO:0000313" key="11">
    <source>
        <dbReference type="EMBL" id="KYD09410.1"/>
    </source>
</evidence>
<feature type="transmembrane region" description="Helical" evidence="10">
    <location>
        <begin position="167"/>
        <end position="197"/>
    </location>
</feature>
<dbReference type="AlphaFoldDB" id="A0A150LB08"/>
<dbReference type="STRING" id="301148.B4135_3734"/>
<gene>
    <name evidence="11" type="ORF">B4135_3734</name>
    <name evidence="12" type="ORF">C6P37_06170</name>
</gene>
<dbReference type="Proteomes" id="UP000257014">
    <property type="component" value="Unassembled WGS sequence"/>
</dbReference>
<dbReference type="EMBL" id="QEWE01000014">
    <property type="protein sequence ID" value="REJ29523.1"/>
    <property type="molecule type" value="Genomic_DNA"/>
</dbReference>
<feature type="transmembrane region" description="Helical" evidence="10">
    <location>
        <begin position="209"/>
        <end position="236"/>
    </location>
</feature>
<dbReference type="GO" id="GO:0005886">
    <property type="term" value="C:plasma membrane"/>
    <property type="evidence" value="ECO:0007669"/>
    <property type="project" value="UniProtKB-SubCell"/>
</dbReference>
<dbReference type="PANTHER" id="PTHR30065">
    <property type="entry name" value="FLAGELLAR BIOSYNTHETIC PROTEIN FLIR"/>
    <property type="match status" value="1"/>
</dbReference>
<evidence type="ECO:0000256" key="1">
    <source>
        <dbReference type="ARBA" id="ARBA00002578"/>
    </source>
</evidence>
<evidence type="ECO:0000313" key="14">
    <source>
        <dbReference type="Proteomes" id="UP000257014"/>
    </source>
</evidence>
<keyword evidence="12" id="KW-0282">Flagellum</keyword>
<dbReference type="RefSeq" id="WP_020156240.1">
    <property type="nucleotide sequence ID" value="NZ_JBAIZG010000041.1"/>
</dbReference>
<dbReference type="OrthoDB" id="9807748at2"/>
<reference evidence="12 14" key="2">
    <citation type="submission" date="2018-03" db="EMBL/GenBank/DDBJ databases">
        <authorList>
            <person name="Keele B.F."/>
        </authorList>
    </citation>
    <scope>NUCLEOTIDE SEQUENCE [LARGE SCALE GENOMIC DNA]</scope>
    <source>
        <strain evidence="12">ZCTH4_d</strain>
    </source>
</reference>
<name>A0A150LB08_9BACI</name>
<dbReference type="Proteomes" id="UP000075683">
    <property type="component" value="Unassembled WGS sequence"/>
</dbReference>
<sequence length="257" mass="28532">MDIMPVLAKFFLIFARVSSFFFTVPVFSYRTVPAPVKIGISFCLSYIAYFAVMAEPVQFNETYVLLLLKEIVIGLALGLLASIMFSAVQVAGGFIDFQMGFSIANVIDPQTGAQTPIMGQYLYIFAILFLLATDGHHLLIDGIYYSFRFIRPDQFVNPFSDENVAELAVKSFAVMFGIALQISVPIVASLFLVDVALGILARTVPQLNVFVVGLPLKILSSFTILFLVIGVMIFMVKELFEILLYSLRDYLRIIGGI</sequence>
<dbReference type="Pfam" id="PF01311">
    <property type="entry name" value="Bac_export_1"/>
    <property type="match status" value="1"/>
</dbReference>
<dbReference type="PATRIC" id="fig|301148.3.peg.1780"/>
<evidence type="ECO:0000256" key="2">
    <source>
        <dbReference type="ARBA" id="ARBA00009772"/>
    </source>
</evidence>
<accession>A0A150LB08</accession>
<dbReference type="PANTHER" id="PTHR30065:SF1">
    <property type="entry name" value="SURFACE PRESENTATION OF ANTIGENS PROTEIN SPAR"/>
    <property type="match status" value="1"/>
</dbReference>
<dbReference type="PRINTS" id="PR00953">
    <property type="entry name" value="TYPE3IMRPROT"/>
</dbReference>
<comment type="caution">
    <text evidence="11">The sequence shown here is derived from an EMBL/GenBank/DDBJ whole genome shotgun (WGS) entry which is preliminary data.</text>
</comment>
<feature type="transmembrane region" description="Helical" evidence="10">
    <location>
        <begin position="121"/>
        <end position="147"/>
    </location>
</feature>
<evidence type="ECO:0000256" key="4">
    <source>
        <dbReference type="ARBA" id="ARBA00022475"/>
    </source>
</evidence>
<keyword evidence="12" id="KW-0969">Cilium</keyword>
<dbReference type="GO" id="GO:0006605">
    <property type="term" value="P:protein targeting"/>
    <property type="evidence" value="ECO:0007669"/>
    <property type="project" value="UniProtKB-UniRule"/>
</dbReference>
<feature type="transmembrane region" description="Helical" evidence="10">
    <location>
        <begin position="34"/>
        <end position="52"/>
    </location>
</feature>
<dbReference type="GO" id="GO:0009425">
    <property type="term" value="C:bacterial-type flagellum basal body"/>
    <property type="evidence" value="ECO:0007669"/>
    <property type="project" value="UniProtKB-SubCell"/>
</dbReference>
<keyword evidence="5 10" id="KW-0812">Transmembrane</keyword>
<feature type="transmembrane region" description="Helical" evidence="10">
    <location>
        <begin position="72"/>
        <end position="95"/>
    </location>
</feature>
<reference evidence="11 13" key="1">
    <citation type="submission" date="2016-01" db="EMBL/GenBank/DDBJ databases">
        <title>Draft Genome Sequences of Seven Thermophilic Sporeformers Isolated from Foods.</title>
        <authorList>
            <person name="Berendsen E.M."/>
            <person name="Wells-Bennik M.H."/>
            <person name="Krawcyk A.O."/>
            <person name="De Jong A."/>
            <person name="Holsappel S."/>
            <person name="Eijlander R.T."/>
            <person name="Kuipers O.P."/>
        </authorList>
    </citation>
    <scope>NUCLEOTIDE SEQUENCE [LARGE SCALE GENOMIC DNA]</scope>
    <source>
        <strain evidence="11 13">B4135</strain>
    </source>
</reference>
<dbReference type="InterPro" id="IPR002010">
    <property type="entry name" value="T3SS_IM_R"/>
</dbReference>
<proteinExistence type="inferred from homology"/>
<evidence type="ECO:0000313" key="12">
    <source>
        <dbReference type="EMBL" id="REJ29523.1"/>
    </source>
</evidence>
<evidence type="ECO:0000256" key="10">
    <source>
        <dbReference type="RuleBase" id="RU362071"/>
    </source>
</evidence>
<comment type="subcellular location">
    <subcellularLocation>
        <location evidence="10">Cell membrane</location>
        <topology evidence="10">Multi-pass membrane protein</topology>
    </subcellularLocation>
    <subcellularLocation>
        <location evidence="10">Bacterial flagellum basal body</location>
    </subcellularLocation>
</comment>
<comment type="similarity">
    <text evidence="2 10">Belongs to the FliR/MopE/SpaR family.</text>
</comment>
<feature type="transmembrane region" description="Helical" evidence="10">
    <location>
        <begin position="6"/>
        <end position="27"/>
    </location>
</feature>
<dbReference type="GO" id="GO:0044780">
    <property type="term" value="P:bacterial-type flagellum assembly"/>
    <property type="evidence" value="ECO:0007669"/>
    <property type="project" value="UniProtKB-UniRule"/>
</dbReference>
<evidence type="ECO:0000313" key="13">
    <source>
        <dbReference type="Proteomes" id="UP000075683"/>
    </source>
</evidence>
<keyword evidence="8 10" id="KW-0975">Bacterial flagellum</keyword>
<protein>
    <recommendedName>
        <fullName evidence="3 9">Flagellar biosynthetic protein FliR</fullName>
    </recommendedName>
</protein>
<dbReference type="NCBIfam" id="TIGR01400">
    <property type="entry name" value="fliR"/>
    <property type="match status" value="1"/>
</dbReference>
<evidence type="ECO:0000256" key="8">
    <source>
        <dbReference type="ARBA" id="ARBA00023143"/>
    </source>
</evidence>
<keyword evidence="12" id="KW-0966">Cell projection</keyword>